<feature type="region of interest" description="Disordered" evidence="2">
    <location>
        <begin position="259"/>
        <end position="297"/>
    </location>
</feature>
<organism evidence="3 4">
    <name type="scientific">Rhynocoris fuscipes</name>
    <dbReference type="NCBI Taxonomy" id="488301"/>
    <lineage>
        <taxon>Eukaryota</taxon>
        <taxon>Metazoa</taxon>
        <taxon>Ecdysozoa</taxon>
        <taxon>Arthropoda</taxon>
        <taxon>Hexapoda</taxon>
        <taxon>Insecta</taxon>
        <taxon>Pterygota</taxon>
        <taxon>Neoptera</taxon>
        <taxon>Paraneoptera</taxon>
        <taxon>Hemiptera</taxon>
        <taxon>Heteroptera</taxon>
        <taxon>Panheteroptera</taxon>
        <taxon>Cimicomorpha</taxon>
        <taxon>Reduviidae</taxon>
        <taxon>Harpactorinae</taxon>
        <taxon>Harpactorini</taxon>
        <taxon>Rhynocoris</taxon>
    </lineage>
</organism>
<evidence type="ECO:0000313" key="3">
    <source>
        <dbReference type="EMBL" id="KAK9508431.1"/>
    </source>
</evidence>
<name>A0AAW1DBM2_9HEMI</name>
<evidence type="ECO:0000313" key="4">
    <source>
        <dbReference type="Proteomes" id="UP001461498"/>
    </source>
</evidence>
<evidence type="ECO:0000256" key="2">
    <source>
        <dbReference type="SAM" id="MobiDB-lite"/>
    </source>
</evidence>
<gene>
    <name evidence="3" type="ORF">O3M35_005992</name>
</gene>
<accession>A0AAW1DBM2</accession>
<feature type="coiled-coil region" evidence="1">
    <location>
        <begin position="318"/>
        <end position="501"/>
    </location>
</feature>
<evidence type="ECO:0000256" key="1">
    <source>
        <dbReference type="SAM" id="Coils"/>
    </source>
</evidence>
<proteinExistence type="predicted"/>
<dbReference type="PANTHER" id="PTHR23159:SF31">
    <property type="entry name" value="CENTROSOME-ASSOCIATED PROTEIN CEP250 ISOFORM X1"/>
    <property type="match status" value="1"/>
</dbReference>
<protein>
    <submittedName>
        <fullName evidence="3">Uncharacterized protein</fullName>
    </submittedName>
</protein>
<sequence length="1068" mass="121510">MVGLDTLYGVLSEEHLGLQITLKEVTRRLRLEETKRRELEMKLTAASINDNPINLALAERIQALEQSEAKLRRENIDLREENDLLEFRLLELDDSSLPTKRVCNNKTTVDIKSEPFDIDDVSDSGVMSLPTSDDEHHDFNMEGRSDRDVKSRLLSMCQSASTVSERICLQQALALLRHYEARIEGLESTIAAMCHEAAMSRTLYKTGRLLEAEFDEKNAATSGRIIATVLPFTEPPTSDVLTTTTNASVSAKMIAGDCGGSSVNNATNGTRTRTQADSLTESGVFEAEDEDDDDDEDDLVISLYTRGTQTESSYRTGEDSLTAELEKLSRIKEKIEEKKGENSQNPQPKDILFYESRVSALEARLAAFESNGDERNKILSAQLEREILLSAQVNQLKERLAKLTAENRRLEEERSEIEEIENDTRLRCQKLELKVSALSDKKKGLKKQVEDLRLEMSHRDNEERSHLSRMEQLVNTYEQKNQELEERELEVRYRLQMLENSMPALMMWNLWRMMMIQTSGGAVTNIQPPPGLTPHPGAYGRISGEAPHNREEELMAKLKSLEVKLSTETRLLEDSRLAENQLRKKIKDLEKMLVSKDNNILEILNRDPQEDQEIFEKLSKMAKERVDMDKRIRDLELKEKIYQETLQQADNMFAQMEGSFLKQIKEKDDLISAQESCITDSNSRLRQASKSNVLAEKLQEKLVKLDEETAQLRDLLVRKDQEKERLERQLANLETELRNTISELESVRQTIVGPLTDQVEFHRKRAQSLEQELRDTTTRETAEMERHRNEVSSLNLKIKHLTREILENEVTIGELREEVQTLETAVFEVRAELSKARSDSEELRERYEAMLEDKEHELEMMMKERSTAPIVTPRSIKEELDDIIIIEGDGGAETLVPEMRISKGTPEWKPMEAPRIPPPPLPSAEETPEITVDTQLSECESTNQILAFNCIENDLHYGSGQLYDSSITIIKQKFTADNDVTVDSNSSLDDTPLFLTNLPAECDIAQQAVSGASGKNLPRTMDNLSKAYQHSKVCKKCNETLGGFLADLIKQLGVKLPRVTTLGSLPQI</sequence>
<keyword evidence="4" id="KW-1185">Reference proteome</keyword>
<comment type="caution">
    <text evidence="3">The sequence shown here is derived from an EMBL/GenBank/DDBJ whole genome shotgun (WGS) entry which is preliminary data.</text>
</comment>
<reference evidence="3 4" key="1">
    <citation type="submission" date="2022-12" db="EMBL/GenBank/DDBJ databases">
        <title>Chromosome-level genome assembly of true bugs.</title>
        <authorList>
            <person name="Ma L."/>
            <person name="Li H."/>
        </authorList>
    </citation>
    <scope>NUCLEOTIDE SEQUENCE [LARGE SCALE GENOMIC DNA]</scope>
    <source>
        <strain evidence="3">Lab_2022b</strain>
    </source>
</reference>
<feature type="coiled-coil region" evidence="1">
    <location>
        <begin position="572"/>
        <end position="652"/>
    </location>
</feature>
<dbReference type="EMBL" id="JAPXFL010000003">
    <property type="protein sequence ID" value="KAK9508431.1"/>
    <property type="molecule type" value="Genomic_DNA"/>
</dbReference>
<feature type="coiled-coil region" evidence="1">
    <location>
        <begin position="169"/>
        <end position="196"/>
    </location>
</feature>
<feature type="coiled-coil region" evidence="1">
    <location>
        <begin position="688"/>
        <end position="864"/>
    </location>
</feature>
<dbReference type="PANTHER" id="PTHR23159">
    <property type="entry name" value="CENTROSOMAL PROTEIN 2"/>
    <property type="match status" value="1"/>
</dbReference>
<dbReference type="Proteomes" id="UP001461498">
    <property type="component" value="Unassembled WGS sequence"/>
</dbReference>
<dbReference type="Gene3D" id="1.10.287.1490">
    <property type="match status" value="1"/>
</dbReference>
<feature type="compositionally biased region" description="Polar residues" evidence="2">
    <location>
        <begin position="261"/>
        <end position="281"/>
    </location>
</feature>
<feature type="compositionally biased region" description="Acidic residues" evidence="2">
    <location>
        <begin position="286"/>
        <end position="297"/>
    </location>
</feature>
<keyword evidence="1" id="KW-0175">Coiled coil</keyword>
<dbReference type="AlphaFoldDB" id="A0AAW1DBM2"/>
<feature type="coiled-coil region" evidence="1">
    <location>
        <begin position="22"/>
        <end position="88"/>
    </location>
</feature>